<accession>A0A844YXN4</accession>
<sequence length="145" mass="15251">MEETTADKRQEIKDRIAAAQERQAERANSLMKTIGEKAAVARDEVADFAKQHPVATVAGGLALGVLISALFKNSPTRRAGRYAGERAAGLAAVGSEVAASLLSQVLETTATARKAGAEKLDEAADSTRDAARQIGRAITRSFTRG</sequence>
<evidence type="ECO:0008006" key="4">
    <source>
        <dbReference type="Google" id="ProtNLM"/>
    </source>
</evidence>
<gene>
    <name evidence="2" type="ORF">GRI99_08710</name>
</gene>
<keyword evidence="1" id="KW-0812">Transmembrane</keyword>
<name>A0A844YXN4_9SPHN</name>
<dbReference type="OrthoDB" id="7428389at2"/>
<feature type="transmembrane region" description="Helical" evidence="1">
    <location>
        <begin position="52"/>
        <end position="71"/>
    </location>
</feature>
<evidence type="ECO:0000256" key="1">
    <source>
        <dbReference type="SAM" id="Phobius"/>
    </source>
</evidence>
<dbReference type="EMBL" id="WTYV01000002">
    <property type="protein sequence ID" value="MXO71720.1"/>
    <property type="molecule type" value="Genomic_DNA"/>
</dbReference>
<reference evidence="2 3" key="1">
    <citation type="submission" date="2019-12" db="EMBL/GenBank/DDBJ databases">
        <title>Genomic-based taxomic classification of the family Erythrobacteraceae.</title>
        <authorList>
            <person name="Xu L."/>
        </authorList>
    </citation>
    <scope>NUCLEOTIDE SEQUENCE [LARGE SCALE GENOMIC DNA]</scope>
    <source>
        <strain evidence="2 3">M0322</strain>
    </source>
</reference>
<keyword evidence="1" id="KW-0472">Membrane</keyword>
<keyword evidence="3" id="KW-1185">Reference proteome</keyword>
<dbReference type="AlphaFoldDB" id="A0A844YXN4"/>
<proteinExistence type="predicted"/>
<dbReference type="Proteomes" id="UP000466966">
    <property type="component" value="Unassembled WGS sequence"/>
</dbReference>
<evidence type="ECO:0000313" key="2">
    <source>
        <dbReference type="EMBL" id="MXO71720.1"/>
    </source>
</evidence>
<dbReference type="RefSeq" id="WP_160771608.1">
    <property type="nucleotide sequence ID" value="NZ_WTYV01000002.1"/>
</dbReference>
<protein>
    <recommendedName>
        <fullName evidence="4">DUF3618 domain-containing protein</fullName>
    </recommendedName>
</protein>
<comment type="caution">
    <text evidence="2">The sequence shown here is derived from an EMBL/GenBank/DDBJ whole genome shotgun (WGS) entry which is preliminary data.</text>
</comment>
<evidence type="ECO:0000313" key="3">
    <source>
        <dbReference type="Proteomes" id="UP000466966"/>
    </source>
</evidence>
<organism evidence="2 3">
    <name type="scientific">Alteraurantiacibacter buctensis</name>
    <dbReference type="NCBI Taxonomy" id="1503981"/>
    <lineage>
        <taxon>Bacteria</taxon>
        <taxon>Pseudomonadati</taxon>
        <taxon>Pseudomonadota</taxon>
        <taxon>Alphaproteobacteria</taxon>
        <taxon>Sphingomonadales</taxon>
        <taxon>Erythrobacteraceae</taxon>
        <taxon>Alteraurantiacibacter</taxon>
    </lineage>
</organism>
<keyword evidence="1" id="KW-1133">Transmembrane helix</keyword>